<proteinExistence type="predicted"/>
<evidence type="ECO:0000313" key="3">
    <source>
        <dbReference type="Proteomes" id="UP000230956"/>
    </source>
</evidence>
<comment type="caution">
    <text evidence="2">The sequence shown here is derived from an EMBL/GenBank/DDBJ whole genome shotgun (WGS) entry which is preliminary data.</text>
</comment>
<feature type="non-terminal residue" evidence="2">
    <location>
        <position position="58"/>
    </location>
</feature>
<feature type="transmembrane region" description="Helical" evidence="1">
    <location>
        <begin position="12"/>
        <end position="28"/>
    </location>
</feature>
<dbReference type="Proteomes" id="UP000230956">
    <property type="component" value="Unassembled WGS sequence"/>
</dbReference>
<evidence type="ECO:0000313" key="2">
    <source>
        <dbReference type="EMBL" id="PIZ40336.1"/>
    </source>
</evidence>
<gene>
    <name evidence="2" type="ORF">COY37_04120</name>
</gene>
<dbReference type="EMBL" id="PFNG01000094">
    <property type="protein sequence ID" value="PIZ40336.1"/>
    <property type="molecule type" value="Genomic_DNA"/>
</dbReference>
<sequence>MAKSSGKTGKKPYVKTALFGIVSLALYVEVFTNESFVRETWAKGGVYAVLPLATVFVF</sequence>
<name>A0A2M7T9K9_9ACTN</name>
<accession>A0A2M7T9K9</accession>
<keyword evidence="1" id="KW-1133">Transmembrane helix</keyword>
<protein>
    <submittedName>
        <fullName evidence="2">Universal stress protein</fullName>
    </submittedName>
</protein>
<keyword evidence="1" id="KW-0812">Transmembrane</keyword>
<reference evidence="3" key="1">
    <citation type="submission" date="2017-09" db="EMBL/GenBank/DDBJ databases">
        <title>Depth-based differentiation of microbial function through sediment-hosted aquifers and enrichment of novel symbionts in the deep terrestrial subsurface.</title>
        <authorList>
            <person name="Probst A.J."/>
            <person name="Ladd B."/>
            <person name="Jarett J.K."/>
            <person name="Geller-Mcgrath D.E."/>
            <person name="Sieber C.M.K."/>
            <person name="Emerson J.B."/>
            <person name="Anantharaman K."/>
            <person name="Thomas B.C."/>
            <person name="Malmstrom R."/>
            <person name="Stieglmeier M."/>
            <person name="Klingl A."/>
            <person name="Woyke T."/>
            <person name="Ryan C.M."/>
            <person name="Banfield J.F."/>
        </authorList>
    </citation>
    <scope>NUCLEOTIDE SEQUENCE [LARGE SCALE GENOMIC DNA]</scope>
</reference>
<organism evidence="2 3">
    <name type="scientific">Candidatus Aquicultor secundus</name>
    <dbReference type="NCBI Taxonomy" id="1973895"/>
    <lineage>
        <taxon>Bacteria</taxon>
        <taxon>Bacillati</taxon>
        <taxon>Actinomycetota</taxon>
        <taxon>Candidatus Aquicultoria</taxon>
        <taxon>Candidatus Aquicultorales</taxon>
        <taxon>Candidatus Aquicultoraceae</taxon>
        <taxon>Candidatus Aquicultor</taxon>
    </lineage>
</organism>
<dbReference type="AlphaFoldDB" id="A0A2M7T9K9"/>
<keyword evidence="1" id="KW-0472">Membrane</keyword>
<evidence type="ECO:0000256" key="1">
    <source>
        <dbReference type="SAM" id="Phobius"/>
    </source>
</evidence>